<proteinExistence type="predicted"/>
<reference evidence="1 2" key="1">
    <citation type="submission" date="2023-03" db="EMBL/GenBank/DDBJ databases">
        <title>Mating type loci evolution in Malassezia.</title>
        <authorList>
            <person name="Coelho M.A."/>
        </authorList>
    </citation>
    <scope>NUCLEOTIDE SEQUENCE [LARGE SCALE GENOMIC DNA]</scope>
    <source>
        <strain evidence="1 2">CBS 9725</strain>
    </source>
</reference>
<gene>
    <name evidence="1" type="ORF">MYAM1_003573</name>
</gene>
<sequence>MIAEPGYNPHSDPQPFQWVYTHISKKRDHQHGMLALTPDNTTVQMFEFYACSPPDGYKSQYMYKGGSLCDYGVSRCTFGMVRSSLHPNLCLTVESLNHYAAPSSKAEDVLQLSPCQSSETGLESQWFSLQDTTVYYYGKKEKSRRELLKADDDKVLEMLPYNPDQYSGGLYTIRLE</sequence>
<evidence type="ECO:0000313" key="1">
    <source>
        <dbReference type="EMBL" id="WFD00820.1"/>
    </source>
</evidence>
<accession>A0AAJ5YUW5</accession>
<evidence type="ECO:0000313" key="2">
    <source>
        <dbReference type="Proteomes" id="UP001219567"/>
    </source>
</evidence>
<protein>
    <submittedName>
        <fullName evidence="1">Uncharacterized protein</fullName>
    </submittedName>
</protein>
<dbReference type="EMBL" id="CP119948">
    <property type="protein sequence ID" value="WFD00820.1"/>
    <property type="molecule type" value="Genomic_DNA"/>
</dbReference>
<name>A0AAJ5YUW5_9BASI</name>
<organism evidence="1 2">
    <name type="scientific">Malassezia yamatoensis</name>
    <dbReference type="NCBI Taxonomy" id="253288"/>
    <lineage>
        <taxon>Eukaryota</taxon>
        <taxon>Fungi</taxon>
        <taxon>Dikarya</taxon>
        <taxon>Basidiomycota</taxon>
        <taxon>Ustilaginomycotina</taxon>
        <taxon>Malasseziomycetes</taxon>
        <taxon>Malasseziales</taxon>
        <taxon>Malasseziaceae</taxon>
        <taxon>Malassezia</taxon>
    </lineage>
</organism>
<dbReference type="Proteomes" id="UP001219567">
    <property type="component" value="Chromosome 6"/>
</dbReference>
<keyword evidence="2" id="KW-1185">Reference proteome</keyword>
<dbReference type="AlphaFoldDB" id="A0AAJ5YUW5"/>